<dbReference type="Pfam" id="PF00534">
    <property type="entry name" value="Glycos_transf_1"/>
    <property type="match status" value="1"/>
</dbReference>
<dbReference type="GO" id="GO:0016757">
    <property type="term" value="F:glycosyltransferase activity"/>
    <property type="evidence" value="ECO:0007669"/>
    <property type="project" value="InterPro"/>
</dbReference>
<accession>A0A9X7Z8F3</accession>
<dbReference type="AlphaFoldDB" id="A0A9X7Z8F3"/>
<name>A0A9X7Z8F3_9BACL</name>
<proteinExistence type="predicted"/>
<protein>
    <submittedName>
        <fullName evidence="2">Glycosyltransferase</fullName>
    </submittedName>
</protein>
<feature type="domain" description="Glycosyl transferase family 1" evidence="1">
    <location>
        <begin position="175"/>
        <end position="323"/>
    </location>
</feature>
<dbReference type="EMBL" id="CP071182">
    <property type="protein sequence ID" value="QSO48151.1"/>
    <property type="molecule type" value="Genomic_DNA"/>
</dbReference>
<evidence type="ECO:0000259" key="1">
    <source>
        <dbReference type="Pfam" id="PF00534"/>
    </source>
</evidence>
<evidence type="ECO:0000313" key="3">
    <source>
        <dbReference type="Proteomes" id="UP000663505"/>
    </source>
</evidence>
<dbReference type="SUPFAM" id="SSF53756">
    <property type="entry name" value="UDP-Glycosyltransferase/glycogen phosphorylase"/>
    <property type="match status" value="1"/>
</dbReference>
<reference evidence="2 3" key="1">
    <citation type="submission" date="2021-02" db="EMBL/GenBank/DDBJ databases">
        <title>Alicyclobacillus curvatus sp. nov. and Alicyclobacillus mengziensis sp. nov., two acidophilic bacteria isolated from acid mine drainage.</title>
        <authorList>
            <person name="Huang Y."/>
        </authorList>
    </citation>
    <scope>NUCLEOTIDE SEQUENCE [LARGE SCALE GENOMIC DNA]</scope>
    <source>
        <strain evidence="2 3">S30H14</strain>
    </source>
</reference>
<dbReference type="PANTHER" id="PTHR12526:SF630">
    <property type="entry name" value="GLYCOSYLTRANSFERASE"/>
    <property type="match status" value="1"/>
</dbReference>
<dbReference type="RefSeq" id="WP_206657488.1">
    <property type="nucleotide sequence ID" value="NZ_CP071182.1"/>
</dbReference>
<organism evidence="2 3">
    <name type="scientific">Alicyclobacillus mengziensis</name>
    <dbReference type="NCBI Taxonomy" id="2931921"/>
    <lineage>
        <taxon>Bacteria</taxon>
        <taxon>Bacillati</taxon>
        <taxon>Bacillota</taxon>
        <taxon>Bacilli</taxon>
        <taxon>Bacillales</taxon>
        <taxon>Alicyclobacillaceae</taxon>
        <taxon>Alicyclobacillus</taxon>
    </lineage>
</organism>
<dbReference type="Proteomes" id="UP000663505">
    <property type="component" value="Chromosome"/>
</dbReference>
<dbReference type="KEGG" id="afx:JZ786_03845"/>
<evidence type="ECO:0000313" key="2">
    <source>
        <dbReference type="EMBL" id="QSO48151.1"/>
    </source>
</evidence>
<gene>
    <name evidence="2" type="ORF">JZ786_03845</name>
</gene>
<sequence>MKIDILSDRHGGQGGMETVFTMLGRELRSRGVDVRFVLTQPSESPQWEETLGDVCHIIEDVSLLSQLDYRRYRAVLNFEIENFYHQEEKPDVVLVAISGWETAVRRGVGSDSIILSWPHFTLNLSIGPDGDDEIKALADADALVAIAPSIQAESMRKHPNLPTFVIGNPIELHVNEIPRPSDVPTFLYIGRLVGQKRVDWIIKAFARIRTKPWRLKIIGGGILESSLKQLAGQLGIQRRIEWVPFQEEPWNCVNEASALLLMSQYEGFPMVILEALARGVPVIAADCPTGPSDIIKDGENGYLVGVDDYDSFVDTILDVIDGNLDLPEPDVCRASVEMYEATVVVDRLLSVIRTVEQQGEVLVK</sequence>
<dbReference type="InterPro" id="IPR001296">
    <property type="entry name" value="Glyco_trans_1"/>
</dbReference>
<keyword evidence="3" id="KW-1185">Reference proteome</keyword>
<dbReference type="Gene3D" id="3.40.50.2000">
    <property type="entry name" value="Glycogen Phosphorylase B"/>
    <property type="match status" value="2"/>
</dbReference>
<dbReference type="PANTHER" id="PTHR12526">
    <property type="entry name" value="GLYCOSYLTRANSFERASE"/>
    <property type="match status" value="1"/>
</dbReference>